<keyword evidence="1" id="KW-0472">Membrane</keyword>
<proteinExistence type="predicted"/>
<evidence type="ECO:0000313" key="2">
    <source>
        <dbReference type="EMBL" id="MFC4835796.1"/>
    </source>
</evidence>
<dbReference type="InterPro" id="IPR021401">
    <property type="entry name" value="DUF3040"/>
</dbReference>
<protein>
    <submittedName>
        <fullName evidence="2">DUF3040 domain-containing protein</fullName>
    </submittedName>
</protein>
<comment type="caution">
    <text evidence="2">The sequence shown here is derived from an EMBL/GenBank/DDBJ whole genome shotgun (WGS) entry which is preliminary data.</text>
</comment>
<keyword evidence="1" id="KW-0812">Transmembrane</keyword>
<dbReference type="RefSeq" id="WP_274187945.1">
    <property type="nucleotide sequence ID" value="NZ_BAABHN010000051.1"/>
</dbReference>
<reference evidence="3" key="1">
    <citation type="journal article" date="2019" name="Int. J. Syst. Evol. Microbiol.">
        <title>The Global Catalogue of Microorganisms (GCM) 10K type strain sequencing project: providing services to taxonomists for standard genome sequencing and annotation.</title>
        <authorList>
            <consortium name="The Broad Institute Genomics Platform"/>
            <consortium name="The Broad Institute Genome Sequencing Center for Infectious Disease"/>
            <person name="Wu L."/>
            <person name="Ma J."/>
        </authorList>
    </citation>
    <scope>NUCLEOTIDE SEQUENCE [LARGE SCALE GENOMIC DNA]</scope>
    <source>
        <strain evidence="3">CCUG 50347</strain>
    </source>
</reference>
<accession>A0ABV9RNJ1</accession>
<organism evidence="2 3">
    <name type="scientific">Actinomycetospora chibensis</name>
    <dbReference type="NCBI Taxonomy" id="663606"/>
    <lineage>
        <taxon>Bacteria</taxon>
        <taxon>Bacillati</taxon>
        <taxon>Actinomycetota</taxon>
        <taxon>Actinomycetes</taxon>
        <taxon>Pseudonocardiales</taxon>
        <taxon>Pseudonocardiaceae</taxon>
        <taxon>Actinomycetospora</taxon>
    </lineage>
</organism>
<dbReference type="Proteomes" id="UP001595909">
    <property type="component" value="Unassembled WGS sequence"/>
</dbReference>
<name>A0ABV9RNJ1_9PSEU</name>
<evidence type="ECO:0000313" key="3">
    <source>
        <dbReference type="Proteomes" id="UP001595909"/>
    </source>
</evidence>
<dbReference type="Pfam" id="PF11239">
    <property type="entry name" value="DUF3040"/>
    <property type="match status" value="1"/>
</dbReference>
<keyword evidence="3" id="KW-1185">Reference proteome</keyword>
<dbReference type="EMBL" id="JBHSIM010000051">
    <property type="protein sequence ID" value="MFC4835796.1"/>
    <property type="molecule type" value="Genomic_DNA"/>
</dbReference>
<sequence length="105" mass="11508">MLSDSERRTLADIEGRLSAEDPSWFEGFATSQRRLAAQARPAWQRAVLVVGASVAAVLALLAAFAGIPSLTTFFVLCTAWSVWMVDRPLRPAGHRDRPRPTEGKT</sequence>
<feature type="transmembrane region" description="Helical" evidence="1">
    <location>
        <begin position="42"/>
        <end position="64"/>
    </location>
</feature>
<evidence type="ECO:0000256" key="1">
    <source>
        <dbReference type="SAM" id="Phobius"/>
    </source>
</evidence>
<keyword evidence="1" id="KW-1133">Transmembrane helix</keyword>
<gene>
    <name evidence="2" type="ORF">ACFPEL_25530</name>
</gene>